<evidence type="ECO:0000256" key="5">
    <source>
        <dbReference type="ARBA" id="ARBA00022840"/>
    </source>
</evidence>
<dbReference type="PANTHER" id="PTHR30073">
    <property type="entry name" value="ASPARTATE--AMMONIA LIGASE"/>
    <property type="match status" value="1"/>
</dbReference>
<evidence type="ECO:0000256" key="6">
    <source>
        <dbReference type="ARBA" id="ARBA00022888"/>
    </source>
</evidence>
<evidence type="ECO:0000256" key="3">
    <source>
        <dbReference type="ARBA" id="ARBA00022605"/>
    </source>
</evidence>
<dbReference type="Gene3D" id="3.30.930.10">
    <property type="entry name" value="Bira Bifunctional Protein, Domain 2"/>
    <property type="match status" value="1"/>
</dbReference>
<evidence type="ECO:0000256" key="1">
    <source>
        <dbReference type="ARBA" id="ARBA00022490"/>
    </source>
</evidence>
<accession>A0A6C0CQJ4</accession>
<dbReference type="InterPro" id="IPR045864">
    <property type="entry name" value="aa-tRNA-synth_II/BPL/LPL"/>
</dbReference>
<dbReference type="PANTHER" id="PTHR30073:SF5">
    <property type="entry name" value="ASPARTATE--AMMONIA LIGASE"/>
    <property type="match status" value="1"/>
</dbReference>
<sequence>MVYDLEILKERERAIWYLKNIFENELSRELNLIRVSAPLMLKHGTGVNDDLNGYEKKVSFVPLGIKNTILEIPNSLAKWKRMALKKYDVKPNEGLWTYMNAIRPDETLDDLHALYVDQYDWERVIETENRNIHFLVKIVKKIYRCIRIIEEKAERICGLKRTLPKKIFFFTSDYLQSKWPDLTPKAREHEICKRFKAVFISGIGSVLNDDKPHDTRAPDYDDWNLNGDLIVWHPVLERAIELSSMGIRVNKESLSHQLTVSNCIDRQNLDYHRLILNDELPLSIGGGIGQARLMMFILQRCHIGEVVCSYWDETDLFIR</sequence>
<evidence type="ECO:0000256" key="4">
    <source>
        <dbReference type="ARBA" id="ARBA00022741"/>
    </source>
</evidence>
<dbReference type="GO" id="GO:0006529">
    <property type="term" value="P:asparagine biosynthetic process"/>
    <property type="evidence" value="ECO:0007669"/>
    <property type="project" value="UniProtKB-KW"/>
</dbReference>
<keyword evidence="2" id="KW-0436">Ligase</keyword>
<protein>
    <recommendedName>
        <fullName evidence="7">Aminoacyl-transfer RNA synthetases class-II family profile domain-containing protein</fullName>
    </recommendedName>
</protein>
<feature type="domain" description="Aminoacyl-transfer RNA synthetases class-II family profile" evidence="7">
    <location>
        <begin position="93"/>
        <end position="319"/>
    </location>
</feature>
<dbReference type="Pfam" id="PF03590">
    <property type="entry name" value="AsnA"/>
    <property type="match status" value="1"/>
</dbReference>
<dbReference type="PIRSF" id="PIRSF001555">
    <property type="entry name" value="Asp_ammon_ligase"/>
    <property type="match status" value="1"/>
</dbReference>
<keyword evidence="1" id="KW-0963">Cytoplasm</keyword>
<keyword evidence="5" id="KW-0067">ATP-binding</keyword>
<reference evidence="8" key="1">
    <citation type="journal article" date="2020" name="Nature">
        <title>Giant virus diversity and host interactions through global metagenomics.</title>
        <authorList>
            <person name="Schulz F."/>
            <person name="Roux S."/>
            <person name="Paez-Espino D."/>
            <person name="Jungbluth S."/>
            <person name="Walsh D.A."/>
            <person name="Denef V.J."/>
            <person name="McMahon K.D."/>
            <person name="Konstantinidis K.T."/>
            <person name="Eloe-Fadrosh E.A."/>
            <person name="Kyrpides N.C."/>
            <person name="Woyke T."/>
        </authorList>
    </citation>
    <scope>NUCLEOTIDE SEQUENCE</scope>
    <source>
        <strain evidence="8">GVMAG-M-3300021473-15</strain>
    </source>
</reference>
<dbReference type="GO" id="GO:0004071">
    <property type="term" value="F:aspartate-ammonia ligase activity"/>
    <property type="evidence" value="ECO:0007669"/>
    <property type="project" value="InterPro"/>
</dbReference>
<proteinExistence type="predicted"/>
<keyword evidence="3" id="KW-0028">Amino-acid biosynthesis</keyword>
<dbReference type="PROSITE" id="PS50862">
    <property type="entry name" value="AA_TRNA_LIGASE_II"/>
    <property type="match status" value="1"/>
</dbReference>
<dbReference type="InterPro" id="IPR004618">
    <property type="entry name" value="AsnA"/>
</dbReference>
<organism evidence="8">
    <name type="scientific">viral metagenome</name>
    <dbReference type="NCBI Taxonomy" id="1070528"/>
    <lineage>
        <taxon>unclassified sequences</taxon>
        <taxon>metagenomes</taxon>
        <taxon>organismal metagenomes</taxon>
    </lineage>
</organism>
<dbReference type="SUPFAM" id="SSF55681">
    <property type="entry name" value="Class II aaRS and biotin synthetases"/>
    <property type="match status" value="1"/>
</dbReference>
<dbReference type="EMBL" id="MN739476">
    <property type="protein sequence ID" value="QHT06828.1"/>
    <property type="molecule type" value="Genomic_DNA"/>
</dbReference>
<name>A0A6C0CQJ4_9ZZZZ</name>
<dbReference type="InterPro" id="IPR006195">
    <property type="entry name" value="aa-tRNA-synth_II"/>
</dbReference>
<dbReference type="AlphaFoldDB" id="A0A6C0CQJ4"/>
<dbReference type="NCBIfam" id="TIGR00669">
    <property type="entry name" value="asnA"/>
    <property type="match status" value="1"/>
</dbReference>
<evidence type="ECO:0000259" key="7">
    <source>
        <dbReference type="PROSITE" id="PS50862"/>
    </source>
</evidence>
<keyword evidence="4" id="KW-0547">Nucleotide-binding</keyword>
<evidence type="ECO:0000256" key="2">
    <source>
        <dbReference type="ARBA" id="ARBA00022598"/>
    </source>
</evidence>
<evidence type="ECO:0000313" key="8">
    <source>
        <dbReference type="EMBL" id="QHT06828.1"/>
    </source>
</evidence>
<dbReference type="GO" id="GO:0005524">
    <property type="term" value="F:ATP binding"/>
    <property type="evidence" value="ECO:0007669"/>
    <property type="project" value="UniProtKB-KW"/>
</dbReference>
<dbReference type="GO" id="GO:0005829">
    <property type="term" value="C:cytosol"/>
    <property type="evidence" value="ECO:0007669"/>
    <property type="project" value="TreeGrafter"/>
</dbReference>
<keyword evidence="6" id="KW-0061">Asparagine biosynthesis</keyword>